<organism evidence="2 3">
    <name type="scientific">Saccharibacillus endophyticus</name>
    <dbReference type="NCBI Taxonomy" id="2060666"/>
    <lineage>
        <taxon>Bacteria</taxon>
        <taxon>Bacillati</taxon>
        <taxon>Bacillota</taxon>
        <taxon>Bacilli</taxon>
        <taxon>Bacillales</taxon>
        <taxon>Paenibacillaceae</taxon>
        <taxon>Saccharibacillus</taxon>
    </lineage>
</organism>
<dbReference type="EMBL" id="BMDD01000004">
    <property type="protein sequence ID" value="GGH83008.1"/>
    <property type="molecule type" value="Genomic_DNA"/>
</dbReference>
<feature type="domain" description="Knr4/Smi1-like" evidence="1">
    <location>
        <begin position="72"/>
        <end position="217"/>
    </location>
</feature>
<dbReference type="Proteomes" id="UP000605427">
    <property type="component" value="Unassembled WGS sequence"/>
</dbReference>
<proteinExistence type="predicted"/>
<evidence type="ECO:0000313" key="3">
    <source>
        <dbReference type="Proteomes" id="UP000605427"/>
    </source>
</evidence>
<dbReference type="SUPFAM" id="SSF160631">
    <property type="entry name" value="SMI1/KNR4-like"/>
    <property type="match status" value="1"/>
</dbReference>
<protein>
    <recommendedName>
        <fullName evidence="1">Knr4/Smi1-like domain-containing protein</fullName>
    </recommendedName>
</protein>
<gene>
    <name evidence="2" type="ORF">GCM10007362_35190</name>
</gene>
<dbReference type="InterPro" id="IPR018958">
    <property type="entry name" value="Knr4/Smi1-like_dom"/>
</dbReference>
<evidence type="ECO:0000313" key="2">
    <source>
        <dbReference type="EMBL" id="GGH83008.1"/>
    </source>
</evidence>
<accession>A0ABQ2A2H3</accession>
<dbReference type="Pfam" id="PF09346">
    <property type="entry name" value="SMI1_KNR4"/>
    <property type="match status" value="1"/>
</dbReference>
<name>A0ABQ2A2H3_9BACL</name>
<reference evidence="3" key="1">
    <citation type="journal article" date="2019" name="Int. J. Syst. Evol. Microbiol.">
        <title>The Global Catalogue of Microorganisms (GCM) 10K type strain sequencing project: providing services to taxonomists for standard genome sequencing and annotation.</title>
        <authorList>
            <consortium name="The Broad Institute Genomics Platform"/>
            <consortium name="The Broad Institute Genome Sequencing Center for Infectious Disease"/>
            <person name="Wu L."/>
            <person name="Ma J."/>
        </authorList>
    </citation>
    <scope>NUCLEOTIDE SEQUENCE [LARGE SCALE GENOMIC DNA]</scope>
    <source>
        <strain evidence="3">CCM 8702</strain>
    </source>
</reference>
<sequence length="230" mass="25649">MDEREKKFVAEIEDIRRRIDARHTNARFRMLFYDLGDNIPADMLDTGREVPEELQDEDDGEWKFWKPVPSTISGEAIDALETRLRAVFPPGFRALLQAYHLVSWTSAGMSDGRGGYVGGCMSFTLPALDTETGLAELERNAAEDWGPLIAAGYLPFAIGEDGQGPICFDLKQKGEDGDCPVIWMLHDDLFNLGEDGVSMRENVKPHVRQIADSFEDMKAILLGGEEVPVV</sequence>
<evidence type="ECO:0000259" key="1">
    <source>
        <dbReference type="Pfam" id="PF09346"/>
    </source>
</evidence>
<dbReference type="RefSeq" id="WP_172245882.1">
    <property type="nucleotide sequence ID" value="NZ_BMDD01000004.1"/>
</dbReference>
<comment type="caution">
    <text evidence="2">The sequence shown here is derived from an EMBL/GenBank/DDBJ whole genome shotgun (WGS) entry which is preliminary data.</text>
</comment>
<dbReference type="InterPro" id="IPR037883">
    <property type="entry name" value="Knr4/Smi1-like_sf"/>
</dbReference>
<keyword evidence="3" id="KW-1185">Reference proteome</keyword>
<dbReference type="Gene3D" id="3.40.1580.10">
    <property type="entry name" value="SMI1/KNR4-like"/>
    <property type="match status" value="1"/>
</dbReference>